<dbReference type="SUPFAM" id="SSF56935">
    <property type="entry name" value="Porins"/>
    <property type="match status" value="1"/>
</dbReference>
<dbReference type="GO" id="GO:0015774">
    <property type="term" value="P:polysaccharide transport"/>
    <property type="evidence" value="ECO:0007669"/>
    <property type="project" value="TreeGrafter"/>
</dbReference>
<evidence type="ECO:0000313" key="12">
    <source>
        <dbReference type="Proteomes" id="UP000001880"/>
    </source>
</evidence>
<gene>
    <name evidence="11" type="ordered locus">Hoch_5152</name>
</gene>
<dbReference type="InterPro" id="IPR003192">
    <property type="entry name" value="Porin_LamB"/>
</dbReference>
<dbReference type="Gene3D" id="2.40.170.10">
    <property type="entry name" value="Porin, LamB type"/>
    <property type="match status" value="1"/>
</dbReference>
<protein>
    <submittedName>
        <fullName evidence="11">Porin LamB type</fullName>
    </submittedName>
</protein>
<keyword evidence="6" id="KW-0406">Ion transport</keyword>
<evidence type="ECO:0000256" key="5">
    <source>
        <dbReference type="ARBA" id="ARBA00022692"/>
    </source>
</evidence>
<dbReference type="RefSeq" id="WP_012830232.1">
    <property type="nucleotide sequence ID" value="NC_013440.1"/>
</dbReference>
<evidence type="ECO:0000256" key="10">
    <source>
        <dbReference type="SAM" id="SignalP"/>
    </source>
</evidence>
<evidence type="ECO:0000256" key="8">
    <source>
        <dbReference type="ARBA" id="ARBA00023136"/>
    </source>
</evidence>
<dbReference type="GO" id="GO:0006811">
    <property type="term" value="P:monoatomic ion transport"/>
    <property type="evidence" value="ECO:0007669"/>
    <property type="project" value="UniProtKB-KW"/>
</dbReference>
<dbReference type="GO" id="GO:0009279">
    <property type="term" value="C:cell outer membrane"/>
    <property type="evidence" value="ECO:0007669"/>
    <property type="project" value="UniProtKB-SubCell"/>
</dbReference>
<evidence type="ECO:0000256" key="1">
    <source>
        <dbReference type="ARBA" id="ARBA00004571"/>
    </source>
</evidence>
<sequence>MHTSESTARRLRRQVMGVAVLSASVLVPTAAFAQEEKPVFEYHGYLRSGAGFSLDGGEQVAFQAPGAYAKYRLGNETETYGELGLTGNWLGNEGDGAWFRTEIKLAVITGNVQQFDSLKADTSNIAIQESYAEAGNLFADQPGMSFWAGHRFYRRHDVHINDFFYWDMSGYGAGFQDMDLDFGKLAVAYLATEGADRSVKNHIDIRLYDLPAGPGTLTVGVAPVLQTAGDSGGDSTFGVAGTVMHTMGGFMGGFNKLSLQVGYGAQAGLLTYFGGAEDGLMIRLVEQAQIQTSEAFSMMWSGIAQFDDADGDDDMNMWISLGARPTFHLSKYTALLAEAGVDIVQPGAEGSELGFLGKLTVAPTLKAGNGFWGRPELRAFATAAFWNEAIQGQVGGAAFADDTFGMTFGVQAESWW</sequence>
<keyword evidence="12" id="KW-1185">Reference proteome</keyword>
<keyword evidence="4" id="KW-1134">Transmembrane beta strand</keyword>
<name>D0LWJ0_HALO1</name>
<dbReference type="EMBL" id="CP001804">
    <property type="protein sequence ID" value="ACY17640.1"/>
    <property type="molecule type" value="Genomic_DNA"/>
</dbReference>
<keyword evidence="10" id="KW-0732">Signal</keyword>
<dbReference type="GO" id="GO:0046930">
    <property type="term" value="C:pore complex"/>
    <property type="evidence" value="ECO:0007669"/>
    <property type="project" value="UniProtKB-KW"/>
</dbReference>
<accession>D0LWJ0</accession>
<comment type="subcellular location">
    <subcellularLocation>
        <location evidence="1">Cell outer membrane</location>
        <topology evidence="1">Multi-pass membrane protein</topology>
    </subcellularLocation>
</comment>
<dbReference type="Pfam" id="PF02264">
    <property type="entry name" value="LamB"/>
    <property type="match status" value="1"/>
</dbReference>
<evidence type="ECO:0000313" key="11">
    <source>
        <dbReference type="EMBL" id="ACY17640.1"/>
    </source>
</evidence>
<comment type="similarity">
    <text evidence="2">Belongs to the porin LamB (TC 1.B.3) family.</text>
</comment>
<dbReference type="PANTHER" id="PTHR38762:SF1">
    <property type="entry name" value="CRYPTIC OUTER MEMBRANE PORIN BGLH-RELATED"/>
    <property type="match status" value="1"/>
</dbReference>
<keyword evidence="8" id="KW-0472">Membrane</keyword>
<dbReference type="GO" id="GO:0015144">
    <property type="term" value="F:carbohydrate transmembrane transporter activity"/>
    <property type="evidence" value="ECO:0007669"/>
    <property type="project" value="TreeGrafter"/>
</dbReference>
<keyword evidence="3" id="KW-0813">Transport</keyword>
<evidence type="ECO:0000256" key="9">
    <source>
        <dbReference type="ARBA" id="ARBA00023237"/>
    </source>
</evidence>
<organism evidence="11 12">
    <name type="scientific">Haliangium ochraceum (strain DSM 14365 / JCM 11303 / SMP-2)</name>
    <dbReference type="NCBI Taxonomy" id="502025"/>
    <lineage>
        <taxon>Bacteria</taxon>
        <taxon>Pseudomonadati</taxon>
        <taxon>Myxococcota</taxon>
        <taxon>Polyangia</taxon>
        <taxon>Haliangiales</taxon>
        <taxon>Kofleriaceae</taxon>
        <taxon>Haliangium</taxon>
    </lineage>
</organism>
<evidence type="ECO:0000256" key="7">
    <source>
        <dbReference type="ARBA" id="ARBA00023114"/>
    </source>
</evidence>
<dbReference type="InterPro" id="IPR036998">
    <property type="entry name" value="Porin_LamB_sf"/>
</dbReference>
<keyword evidence="9" id="KW-0998">Cell outer membrane</keyword>
<dbReference type="OrthoDB" id="5493648at2"/>
<dbReference type="KEGG" id="hoh:Hoch_5152"/>
<keyword evidence="7" id="KW-0626">Porin</keyword>
<dbReference type="Proteomes" id="UP000001880">
    <property type="component" value="Chromosome"/>
</dbReference>
<keyword evidence="5" id="KW-0812">Transmembrane</keyword>
<dbReference type="eggNOG" id="COG4580">
    <property type="taxonomic scope" value="Bacteria"/>
</dbReference>
<evidence type="ECO:0000256" key="2">
    <source>
        <dbReference type="ARBA" id="ARBA00007055"/>
    </source>
</evidence>
<proteinExistence type="inferred from homology"/>
<dbReference type="STRING" id="502025.Hoch_5152"/>
<dbReference type="GO" id="GO:0015288">
    <property type="term" value="F:porin activity"/>
    <property type="evidence" value="ECO:0007669"/>
    <property type="project" value="UniProtKB-KW"/>
</dbReference>
<reference evidence="11 12" key="1">
    <citation type="journal article" date="2010" name="Stand. Genomic Sci.">
        <title>Complete genome sequence of Haliangium ochraceum type strain (SMP-2).</title>
        <authorList>
            <consortium name="US DOE Joint Genome Institute (JGI-PGF)"/>
            <person name="Ivanova N."/>
            <person name="Daum C."/>
            <person name="Lang E."/>
            <person name="Abt B."/>
            <person name="Kopitz M."/>
            <person name="Saunders E."/>
            <person name="Lapidus A."/>
            <person name="Lucas S."/>
            <person name="Glavina Del Rio T."/>
            <person name="Nolan M."/>
            <person name="Tice H."/>
            <person name="Copeland A."/>
            <person name="Cheng J.F."/>
            <person name="Chen F."/>
            <person name="Bruce D."/>
            <person name="Goodwin L."/>
            <person name="Pitluck S."/>
            <person name="Mavromatis K."/>
            <person name="Pati A."/>
            <person name="Mikhailova N."/>
            <person name="Chen A."/>
            <person name="Palaniappan K."/>
            <person name="Land M."/>
            <person name="Hauser L."/>
            <person name="Chang Y.J."/>
            <person name="Jeffries C.D."/>
            <person name="Detter J.C."/>
            <person name="Brettin T."/>
            <person name="Rohde M."/>
            <person name="Goker M."/>
            <person name="Bristow J."/>
            <person name="Markowitz V."/>
            <person name="Eisen J.A."/>
            <person name="Hugenholtz P."/>
            <person name="Kyrpides N.C."/>
            <person name="Klenk H.P."/>
        </authorList>
    </citation>
    <scope>NUCLEOTIDE SEQUENCE [LARGE SCALE GENOMIC DNA]</scope>
    <source>
        <strain evidence="12">DSM 14365 / CIP 107738 / JCM 11303 / AJ 13395 / SMP-2</strain>
    </source>
</reference>
<dbReference type="PANTHER" id="PTHR38762">
    <property type="entry name" value="CRYPTIC OUTER MEMBRANE PORIN BGLH-RELATED"/>
    <property type="match status" value="1"/>
</dbReference>
<feature type="chain" id="PRO_5003010648" evidence="10">
    <location>
        <begin position="34"/>
        <end position="416"/>
    </location>
</feature>
<evidence type="ECO:0000256" key="6">
    <source>
        <dbReference type="ARBA" id="ARBA00023065"/>
    </source>
</evidence>
<dbReference type="InterPro" id="IPR050286">
    <property type="entry name" value="G_neg_Bact_CarbUptk_Porin"/>
</dbReference>
<evidence type="ECO:0000256" key="4">
    <source>
        <dbReference type="ARBA" id="ARBA00022452"/>
    </source>
</evidence>
<feature type="signal peptide" evidence="10">
    <location>
        <begin position="1"/>
        <end position="33"/>
    </location>
</feature>
<dbReference type="AlphaFoldDB" id="D0LWJ0"/>
<evidence type="ECO:0000256" key="3">
    <source>
        <dbReference type="ARBA" id="ARBA00022448"/>
    </source>
</evidence>
<dbReference type="HOGENOM" id="CLU_032473_4_1_7"/>